<dbReference type="Proteomes" id="UP000499080">
    <property type="component" value="Unassembled WGS sequence"/>
</dbReference>
<protein>
    <recommendedName>
        <fullName evidence="3">RNase H type-1 domain-containing protein</fullName>
    </recommendedName>
</protein>
<dbReference type="AlphaFoldDB" id="A0A4Y2SYY1"/>
<evidence type="ECO:0000313" key="2">
    <source>
        <dbReference type="Proteomes" id="UP000499080"/>
    </source>
</evidence>
<accession>A0A4Y2SYY1</accession>
<organism evidence="1 2">
    <name type="scientific">Araneus ventricosus</name>
    <name type="common">Orbweaver spider</name>
    <name type="synonym">Epeira ventricosa</name>
    <dbReference type="NCBI Taxonomy" id="182803"/>
    <lineage>
        <taxon>Eukaryota</taxon>
        <taxon>Metazoa</taxon>
        <taxon>Ecdysozoa</taxon>
        <taxon>Arthropoda</taxon>
        <taxon>Chelicerata</taxon>
        <taxon>Arachnida</taxon>
        <taxon>Araneae</taxon>
        <taxon>Araneomorphae</taxon>
        <taxon>Entelegynae</taxon>
        <taxon>Araneoidea</taxon>
        <taxon>Araneidae</taxon>
        <taxon>Araneus</taxon>
    </lineage>
</organism>
<reference evidence="1 2" key="1">
    <citation type="journal article" date="2019" name="Sci. Rep.">
        <title>Orb-weaving spider Araneus ventricosus genome elucidates the spidroin gene catalogue.</title>
        <authorList>
            <person name="Kono N."/>
            <person name="Nakamura H."/>
            <person name="Ohtoshi R."/>
            <person name="Moran D.A.P."/>
            <person name="Shinohara A."/>
            <person name="Yoshida Y."/>
            <person name="Fujiwara M."/>
            <person name="Mori M."/>
            <person name="Tomita M."/>
            <person name="Arakawa K."/>
        </authorList>
    </citation>
    <scope>NUCLEOTIDE SEQUENCE [LARGE SCALE GENOMIC DNA]</scope>
</reference>
<evidence type="ECO:0008006" key="3">
    <source>
        <dbReference type="Google" id="ProtNLM"/>
    </source>
</evidence>
<gene>
    <name evidence="1" type="ORF">AVEN_109447_1</name>
</gene>
<dbReference type="OrthoDB" id="6515318at2759"/>
<name>A0A4Y2SYY1_ARAVE</name>
<dbReference type="EMBL" id="BGPR01024402">
    <property type="protein sequence ID" value="GBN92476.1"/>
    <property type="molecule type" value="Genomic_DNA"/>
</dbReference>
<sequence length="119" mass="13765">MNLKRTEALAAHIAFSITMEWQGKLDRINSVFQAEFGFPIRMAIEAAFSLRRSLKIWTDCLSSLMAILNPKSHHSMFREIQTLLLSHKYIHLRWINPLTAKTANTARHANYQTTAQRPK</sequence>
<comment type="caution">
    <text evidence="1">The sequence shown here is derived from an EMBL/GenBank/DDBJ whole genome shotgun (WGS) entry which is preliminary data.</text>
</comment>
<keyword evidence="2" id="KW-1185">Reference proteome</keyword>
<proteinExistence type="predicted"/>
<evidence type="ECO:0000313" key="1">
    <source>
        <dbReference type="EMBL" id="GBN92476.1"/>
    </source>
</evidence>